<dbReference type="GO" id="GO:0005681">
    <property type="term" value="C:spliceosomal complex"/>
    <property type="evidence" value="ECO:0007669"/>
    <property type="project" value="InterPro"/>
</dbReference>
<dbReference type="OrthoDB" id="77607at2759"/>
<evidence type="ECO:0000256" key="3">
    <source>
        <dbReference type="ARBA" id="ARBA00022771"/>
    </source>
</evidence>
<dbReference type="InterPro" id="IPR040050">
    <property type="entry name" value="ZNF830-like"/>
</dbReference>
<dbReference type="EMBL" id="CAJVRL010000051">
    <property type="protein sequence ID" value="CAG8953590.1"/>
    <property type="molecule type" value="Genomic_DNA"/>
</dbReference>
<sequence length="287" mass="32373">MADVRSLLKNERASRRVQHKYSSYTPTGTLLCIACHLQLKSESLWDGHLRSAGHIMRVQKAADLALNSTPEPQLPARNPTPPTHENNKKRKASEEGDGTETIRKKSRAANGLPENFFDQGGRPLELSNTNPINDIQIPSRPATPLKQSPSLPIPPTVDENEWAAFEADIAATEDIDPNAGVIEAKPISAAELEKESREERKERAERDLEEEKEDAARKMEVELEEMEGLEQRVRKLRERREALRKKESIVSLPIPVAMVSTPVPEEDEDDDDEEEEEDDWDGFRMKG</sequence>
<reference evidence="8" key="1">
    <citation type="submission" date="2021-07" db="EMBL/GenBank/DDBJ databases">
        <authorList>
            <person name="Durling M."/>
        </authorList>
    </citation>
    <scope>NUCLEOTIDE SEQUENCE</scope>
</reference>
<protein>
    <recommendedName>
        <fullName evidence="10">Coiled-coil domain-containing protein 16</fullName>
    </recommendedName>
</protein>
<keyword evidence="3" id="KW-0863">Zinc-finger</keyword>
<feature type="region of interest" description="Disordered" evidence="7">
    <location>
        <begin position="255"/>
        <end position="287"/>
    </location>
</feature>
<keyword evidence="5" id="KW-0175">Coiled coil</keyword>
<organism evidence="8 9">
    <name type="scientific">Hymenoscyphus fraxineus</name>
    <dbReference type="NCBI Taxonomy" id="746836"/>
    <lineage>
        <taxon>Eukaryota</taxon>
        <taxon>Fungi</taxon>
        <taxon>Dikarya</taxon>
        <taxon>Ascomycota</taxon>
        <taxon>Pezizomycotina</taxon>
        <taxon>Leotiomycetes</taxon>
        <taxon>Helotiales</taxon>
        <taxon>Helotiaceae</taxon>
        <taxon>Hymenoscyphus</taxon>
    </lineage>
</organism>
<name>A0A9N9KSW5_9HELO</name>
<evidence type="ECO:0000256" key="4">
    <source>
        <dbReference type="ARBA" id="ARBA00022833"/>
    </source>
</evidence>
<dbReference type="InterPro" id="IPR036236">
    <property type="entry name" value="Znf_C2H2_sf"/>
</dbReference>
<dbReference type="GO" id="GO:0044773">
    <property type="term" value="P:mitotic DNA damage checkpoint signaling"/>
    <property type="evidence" value="ECO:0007669"/>
    <property type="project" value="TreeGrafter"/>
</dbReference>
<evidence type="ECO:0000256" key="2">
    <source>
        <dbReference type="ARBA" id="ARBA00022723"/>
    </source>
</evidence>
<keyword evidence="9" id="KW-1185">Reference proteome</keyword>
<keyword evidence="4" id="KW-0862">Zinc</keyword>
<dbReference type="SUPFAM" id="SSF57667">
    <property type="entry name" value="beta-beta-alpha zinc fingers"/>
    <property type="match status" value="1"/>
</dbReference>
<evidence type="ECO:0000256" key="1">
    <source>
        <dbReference type="ARBA" id="ARBA00004123"/>
    </source>
</evidence>
<evidence type="ECO:0000313" key="9">
    <source>
        <dbReference type="Proteomes" id="UP000696280"/>
    </source>
</evidence>
<dbReference type="PANTHER" id="PTHR13278:SF0">
    <property type="entry name" value="ZINC FINGER PROTEIN 830"/>
    <property type="match status" value="1"/>
</dbReference>
<dbReference type="GO" id="GO:0033260">
    <property type="term" value="P:nuclear DNA replication"/>
    <property type="evidence" value="ECO:0007669"/>
    <property type="project" value="TreeGrafter"/>
</dbReference>
<feature type="region of interest" description="Disordered" evidence="7">
    <location>
        <begin position="69"/>
        <end position="155"/>
    </location>
</feature>
<comment type="caution">
    <text evidence="8">The sequence shown here is derived from an EMBL/GenBank/DDBJ whole genome shotgun (WGS) entry which is preliminary data.</text>
</comment>
<feature type="compositionally biased region" description="Acidic residues" evidence="7">
    <location>
        <begin position="264"/>
        <end position="280"/>
    </location>
</feature>
<dbReference type="GO" id="GO:0008270">
    <property type="term" value="F:zinc ion binding"/>
    <property type="evidence" value="ECO:0007669"/>
    <property type="project" value="UniProtKB-KW"/>
</dbReference>
<comment type="subcellular location">
    <subcellularLocation>
        <location evidence="1">Nucleus</location>
    </subcellularLocation>
</comment>
<dbReference type="PANTHER" id="PTHR13278">
    <property type="entry name" value="ZINC FINGER PROTEIN 830"/>
    <property type="match status" value="1"/>
</dbReference>
<accession>A0A9N9KSW5</accession>
<evidence type="ECO:0000256" key="5">
    <source>
        <dbReference type="ARBA" id="ARBA00023054"/>
    </source>
</evidence>
<gene>
    <name evidence="8" type="ORF">HYFRA_00010049</name>
</gene>
<evidence type="ECO:0000256" key="7">
    <source>
        <dbReference type="SAM" id="MobiDB-lite"/>
    </source>
</evidence>
<feature type="region of interest" description="Disordered" evidence="7">
    <location>
        <begin position="173"/>
        <end position="215"/>
    </location>
</feature>
<dbReference type="Proteomes" id="UP000696280">
    <property type="component" value="Unassembled WGS sequence"/>
</dbReference>
<evidence type="ECO:0008006" key="10">
    <source>
        <dbReference type="Google" id="ProtNLM"/>
    </source>
</evidence>
<keyword evidence="2" id="KW-0479">Metal-binding</keyword>
<feature type="compositionally biased region" description="Basic and acidic residues" evidence="7">
    <location>
        <begin position="191"/>
        <end position="206"/>
    </location>
</feature>
<dbReference type="GO" id="GO:0033314">
    <property type="term" value="P:mitotic DNA replication checkpoint signaling"/>
    <property type="evidence" value="ECO:0007669"/>
    <property type="project" value="TreeGrafter"/>
</dbReference>
<evidence type="ECO:0000256" key="6">
    <source>
        <dbReference type="ARBA" id="ARBA00023242"/>
    </source>
</evidence>
<evidence type="ECO:0000313" key="8">
    <source>
        <dbReference type="EMBL" id="CAG8953590.1"/>
    </source>
</evidence>
<proteinExistence type="predicted"/>
<dbReference type="GO" id="GO:0003676">
    <property type="term" value="F:nucleic acid binding"/>
    <property type="evidence" value="ECO:0007669"/>
    <property type="project" value="InterPro"/>
</dbReference>
<keyword evidence="6" id="KW-0539">Nucleus</keyword>
<dbReference type="AlphaFoldDB" id="A0A9N9KSW5"/>